<name>A0A0K0FXQ9_STRVS</name>
<evidence type="ECO:0000256" key="4">
    <source>
        <dbReference type="SAM" id="MobiDB-lite"/>
    </source>
</evidence>
<feature type="region of interest" description="Disordered" evidence="4">
    <location>
        <begin position="162"/>
        <end position="345"/>
    </location>
</feature>
<reference evidence="6" key="1">
    <citation type="submission" date="2014-07" db="EMBL/GenBank/DDBJ databases">
        <authorList>
            <person name="Martin A.A"/>
            <person name="De Silva N."/>
        </authorList>
    </citation>
    <scope>NUCLEOTIDE SEQUENCE</scope>
</reference>
<dbReference type="InterPro" id="IPR047022">
    <property type="entry name" value="Rabphilin_Doc2_C2A"/>
</dbReference>
<dbReference type="CDD" id="cd04035">
    <property type="entry name" value="C2A_Rabphilin_Doc2"/>
    <property type="match status" value="1"/>
</dbReference>
<dbReference type="InterPro" id="IPR043566">
    <property type="entry name" value="Rabphilin/DOC2/Noc2"/>
</dbReference>
<dbReference type="WBParaSite" id="SVE_1723500.3">
    <property type="protein sequence ID" value="SVE_1723500.3"/>
    <property type="gene ID" value="SVE_1723500"/>
</dbReference>
<evidence type="ECO:0000259" key="5">
    <source>
        <dbReference type="PROSITE" id="PS50004"/>
    </source>
</evidence>
<dbReference type="GO" id="GO:0006887">
    <property type="term" value="P:exocytosis"/>
    <property type="evidence" value="ECO:0007669"/>
    <property type="project" value="TreeGrafter"/>
</dbReference>
<dbReference type="InterPro" id="IPR000008">
    <property type="entry name" value="C2_dom"/>
</dbReference>
<keyword evidence="3" id="KW-0106">Calcium</keyword>
<dbReference type="PANTHER" id="PTHR45729:SF6">
    <property type="entry name" value="RABPHILIN, ISOFORM A"/>
    <property type="match status" value="1"/>
</dbReference>
<dbReference type="InterPro" id="IPR035892">
    <property type="entry name" value="C2_domain_sf"/>
</dbReference>
<dbReference type="Gene3D" id="2.60.40.150">
    <property type="entry name" value="C2 domain"/>
    <property type="match status" value="2"/>
</dbReference>
<dbReference type="GO" id="GO:0016020">
    <property type="term" value="C:membrane"/>
    <property type="evidence" value="ECO:0007669"/>
    <property type="project" value="InterPro"/>
</dbReference>
<sequence length="860" mass="96332">MLKKSGAWFYKELPTFVRSSPSAEEQDTNFLRYANMGNDLNKKRLNSPSNINNDRNNKNPFPSKVFRQNPQGSESIIGSIPNFVKDNTSRPRIQPSWVKEKPVGNSSFNSEATHTSSDSEPDECPSYIKKISRRQYRPKDFLQKQSYIPDSLSQNLPTIDKISKGSISKGKHHQRTYDSDDSDNDYCRRSTPSTSPRLSLATPSSFGGDDFSQNPTTVVSNDYPLDTKSIDSGGEPSIVQSDHSNQQSNTLSSSISGVEFQRLTSPSTSQNELGQSSTSIRQGSSNSPERRNSRGLSYPVVTLPHQTNNGTYILPSSPNNLQQTNYSYKYTSSPKTSTSYGGNGLPKYSYNLQQRSSSATPGRQSPKGYLGGCSNNNIQNVMTTIPPRPPSTPSINLTFTNNIRSSSTSSSTSSLGQRKCSEGNNFLDNILPSNNNLLFTLDPVIEVKGSSAVTPNDIPAPIEEIVKDNDVAPAFMSDQEGDDVPKISQNRARFGIEAIGDVLSKQSQFPKNYSLFSLKNHEFSFSNKGTGKMLENFRDTSNSYIGCFCLPQNIFKSAKKSRSNLYLMERDNDQYFKKDVLGSVQFELTYFANEKKLVIHLISARNLKAMDSNGFSDPYVKFHLIPGNIKATKLTSKTIEKTLNPNWDEELVYYGVTEKEKQIKTLRITVLDRDRIGSDFLGEVRVLLRKLQNGVTQKFNLYLDSAMRSNALHEMPIEPLTRGKILIAISYNFSQGSLIVHIKRCSELIGMDSSGFSDPYCKIILTPVTNKNHRKKTSVKKKTLNPEFDETFNFVIPYKDLPTKALVVKVYDHDVAKHDDYIGGIVLSTAAEGERGQQWKNCLENANQFFEQWHELEKED</sequence>
<organism evidence="6 7">
    <name type="scientific">Strongyloides venezuelensis</name>
    <name type="common">Threadworm</name>
    <dbReference type="NCBI Taxonomy" id="75913"/>
    <lineage>
        <taxon>Eukaryota</taxon>
        <taxon>Metazoa</taxon>
        <taxon>Ecdysozoa</taxon>
        <taxon>Nematoda</taxon>
        <taxon>Chromadorea</taxon>
        <taxon>Rhabditida</taxon>
        <taxon>Tylenchina</taxon>
        <taxon>Panagrolaimomorpha</taxon>
        <taxon>Strongyloidoidea</taxon>
        <taxon>Strongyloididae</taxon>
        <taxon>Strongyloides</taxon>
    </lineage>
</organism>
<keyword evidence="1" id="KW-0479">Metal-binding</keyword>
<dbReference type="GO" id="GO:0098793">
    <property type="term" value="C:presynapse"/>
    <property type="evidence" value="ECO:0007669"/>
    <property type="project" value="GOC"/>
</dbReference>
<dbReference type="GO" id="GO:0061669">
    <property type="term" value="P:spontaneous neurotransmitter secretion"/>
    <property type="evidence" value="ECO:0007669"/>
    <property type="project" value="TreeGrafter"/>
</dbReference>
<dbReference type="PROSITE" id="PS50004">
    <property type="entry name" value="C2"/>
    <property type="match status" value="2"/>
</dbReference>
<dbReference type="Proteomes" id="UP000035680">
    <property type="component" value="Unassembled WGS sequence"/>
</dbReference>
<feature type="compositionally biased region" description="Polar residues" evidence="4">
    <location>
        <begin position="104"/>
        <end position="118"/>
    </location>
</feature>
<feature type="compositionally biased region" description="Polar residues" evidence="4">
    <location>
        <begin position="66"/>
        <end position="76"/>
    </location>
</feature>
<feature type="compositionally biased region" description="Low complexity" evidence="4">
    <location>
        <begin position="189"/>
        <end position="205"/>
    </location>
</feature>
<feature type="compositionally biased region" description="Polar residues" evidence="4">
    <location>
        <begin position="238"/>
        <end position="287"/>
    </location>
</feature>
<dbReference type="PANTHER" id="PTHR45729">
    <property type="entry name" value="RABPHILIN, ISOFORM A"/>
    <property type="match status" value="1"/>
</dbReference>
<feature type="compositionally biased region" description="Low complexity" evidence="4">
    <location>
        <begin position="46"/>
        <end position="63"/>
    </location>
</feature>
<dbReference type="SUPFAM" id="SSF49562">
    <property type="entry name" value="C2 domain (Calcium/lipid-binding domain, CaLB)"/>
    <property type="match status" value="2"/>
</dbReference>
<proteinExistence type="predicted"/>
<evidence type="ECO:0000313" key="7">
    <source>
        <dbReference type="WBParaSite" id="SVE_1723500.3"/>
    </source>
</evidence>
<dbReference type="GO" id="GO:0017158">
    <property type="term" value="P:regulation of calcium ion-dependent exocytosis"/>
    <property type="evidence" value="ECO:0007669"/>
    <property type="project" value="TreeGrafter"/>
</dbReference>
<dbReference type="PRINTS" id="PR00399">
    <property type="entry name" value="SYNAPTOTAGMN"/>
</dbReference>
<dbReference type="PRINTS" id="PR00360">
    <property type="entry name" value="C2DOMAIN"/>
</dbReference>
<evidence type="ECO:0000256" key="3">
    <source>
        <dbReference type="ARBA" id="ARBA00022837"/>
    </source>
</evidence>
<feature type="region of interest" description="Disordered" evidence="4">
    <location>
        <begin position="39"/>
        <end position="125"/>
    </location>
</feature>
<protein>
    <submittedName>
        <fullName evidence="7">Rabphilin (inferred by orthology to a D. melanogaster protein)</fullName>
    </submittedName>
</protein>
<dbReference type="AlphaFoldDB" id="A0A0K0FXQ9"/>
<feature type="domain" description="C2" evidence="5">
    <location>
        <begin position="580"/>
        <end position="703"/>
    </location>
</feature>
<feature type="compositionally biased region" description="Polar residues" evidence="4">
    <location>
        <begin position="211"/>
        <end position="220"/>
    </location>
</feature>
<dbReference type="GO" id="GO:0046872">
    <property type="term" value="F:metal ion binding"/>
    <property type="evidence" value="ECO:0007669"/>
    <property type="project" value="UniProtKB-KW"/>
</dbReference>
<dbReference type="InterPro" id="IPR001565">
    <property type="entry name" value="Synaptotagmin"/>
</dbReference>
<evidence type="ECO:0000313" key="6">
    <source>
        <dbReference type="Proteomes" id="UP000035680"/>
    </source>
</evidence>
<dbReference type="SMART" id="SM00239">
    <property type="entry name" value="C2"/>
    <property type="match status" value="2"/>
</dbReference>
<dbReference type="STRING" id="75913.A0A0K0FXQ9"/>
<keyword evidence="6" id="KW-1185">Reference proteome</keyword>
<reference evidence="7" key="2">
    <citation type="submission" date="2015-08" db="UniProtKB">
        <authorList>
            <consortium name="WormBaseParasite"/>
        </authorList>
    </citation>
    <scope>IDENTIFICATION</scope>
</reference>
<dbReference type="Pfam" id="PF00168">
    <property type="entry name" value="C2"/>
    <property type="match status" value="2"/>
</dbReference>
<accession>A0A0K0FXQ9</accession>
<evidence type="ECO:0000256" key="2">
    <source>
        <dbReference type="ARBA" id="ARBA00022737"/>
    </source>
</evidence>
<keyword evidence="2" id="KW-0677">Repeat</keyword>
<feature type="compositionally biased region" description="Low complexity" evidence="4">
    <location>
        <begin position="324"/>
        <end position="340"/>
    </location>
</feature>
<feature type="domain" description="C2" evidence="5">
    <location>
        <begin position="721"/>
        <end position="854"/>
    </location>
</feature>
<evidence type="ECO:0000256" key="1">
    <source>
        <dbReference type="ARBA" id="ARBA00022723"/>
    </source>
</evidence>
<feature type="compositionally biased region" description="Polar residues" evidence="4">
    <location>
        <begin position="304"/>
        <end position="323"/>
    </location>
</feature>